<keyword evidence="4" id="KW-1185">Reference proteome</keyword>
<evidence type="ECO:0000313" key="4">
    <source>
        <dbReference type="Proteomes" id="UP000541444"/>
    </source>
</evidence>
<feature type="region of interest" description="Disordered" evidence="1">
    <location>
        <begin position="19"/>
        <end position="48"/>
    </location>
</feature>
<dbReference type="AlphaFoldDB" id="A0A7J7NWL5"/>
<evidence type="ECO:0000256" key="2">
    <source>
        <dbReference type="SAM" id="Phobius"/>
    </source>
</evidence>
<dbReference type="PANTHER" id="PTHR43592">
    <property type="entry name" value="CAAX AMINO TERMINAL PROTEASE"/>
    <property type="match status" value="1"/>
</dbReference>
<dbReference type="PANTHER" id="PTHR43592:SF20">
    <property type="entry name" value="ALPHA_BETA-HYDROLASES SUPERFAMILY PROTEIN"/>
    <property type="match status" value="1"/>
</dbReference>
<keyword evidence="2" id="KW-0812">Transmembrane</keyword>
<reference evidence="3 4" key="1">
    <citation type="journal article" date="2020" name="IScience">
        <title>Genome Sequencing of the Endangered Kingdonia uniflora (Circaeasteraceae, Ranunculales) Reveals Potential Mechanisms of Evolutionary Specialization.</title>
        <authorList>
            <person name="Sun Y."/>
            <person name="Deng T."/>
            <person name="Zhang A."/>
            <person name="Moore M.J."/>
            <person name="Landis J.B."/>
            <person name="Lin N."/>
            <person name="Zhang H."/>
            <person name="Zhang X."/>
            <person name="Huang J."/>
            <person name="Zhang X."/>
            <person name="Sun H."/>
            <person name="Wang H."/>
        </authorList>
    </citation>
    <scope>NUCLEOTIDE SEQUENCE [LARGE SCALE GENOMIC DNA]</scope>
    <source>
        <strain evidence="3">TB1705</strain>
        <tissue evidence="3">Leaf</tissue>
    </source>
</reference>
<keyword evidence="2" id="KW-0472">Membrane</keyword>
<protein>
    <submittedName>
        <fullName evidence="3">Uncharacterized protein</fullName>
    </submittedName>
</protein>
<feature type="compositionally biased region" description="Basic and acidic residues" evidence="1">
    <location>
        <begin position="31"/>
        <end position="48"/>
    </location>
</feature>
<feature type="transmembrane region" description="Helical" evidence="2">
    <location>
        <begin position="174"/>
        <end position="197"/>
    </location>
</feature>
<name>A0A7J7NWL5_9MAGN</name>
<evidence type="ECO:0000256" key="1">
    <source>
        <dbReference type="SAM" id="MobiDB-lite"/>
    </source>
</evidence>
<dbReference type="EMBL" id="JACGCM010000479">
    <property type="protein sequence ID" value="KAF6171586.1"/>
    <property type="molecule type" value="Genomic_DNA"/>
</dbReference>
<dbReference type="Proteomes" id="UP000541444">
    <property type="component" value="Unassembled WGS sequence"/>
</dbReference>
<sequence length="212" mass="23741">MWGVSRTRAYEEIKIKERNESNKTSELSFSFRDDKENNHNEHDKSLDVSEKSQSNIVSSLAEKAMSVAGPVVFTKEGEIFEAFCMDILVAMLADLGQKGEMLKLVGKVALLWGGIRGTISLTERLILFLRLAERPLFQRILGFACMVLVLWSPMVIPLFSTLVQGSASRNSTGIAEYACVAGLYTAVTILMSSWICLRGSKKELWSLYQYIL</sequence>
<proteinExistence type="predicted"/>
<organism evidence="3 4">
    <name type="scientific">Kingdonia uniflora</name>
    <dbReference type="NCBI Taxonomy" id="39325"/>
    <lineage>
        <taxon>Eukaryota</taxon>
        <taxon>Viridiplantae</taxon>
        <taxon>Streptophyta</taxon>
        <taxon>Embryophyta</taxon>
        <taxon>Tracheophyta</taxon>
        <taxon>Spermatophyta</taxon>
        <taxon>Magnoliopsida</taxon>
        <taxon>Ranunculales</taxon>
        <taxon>Circaeasteraceae</taxon>
        <taxon>Kingdonia</taxon>
    </lineage>
</organism>
<accession>A0A7J7NWL5</accession>
<dbReference type="OrthoDB" id="1719834at2759"/>
<keyword evidence="2" id="KW-1133">Transmembrane helix</keyword>
<evidence type="ECO:0000313" key="3">
    <source>
        <dbReference type="EMBL" id="KAF6171586.1"/>
    </source>
</evidence>
<gene>
    <name evidence="3" type="ORF">GIB67_018110</name>
</gene>
<feature type="transmembrane region" description="Helical" evidence="2">
    <location>
        <begin position="140"/>
        <end position="162"/>
    </location>
</feature>
<comment type="caution">
    <text evidence="3">The sequence shown here is derived from an EMBL/GenBank/DDBJ whole genome shotgun (WGS) entry which is preliminary data.</text>
</comment>